<proteinExistence type="predicted"/>
<gene>
    <name evidence="4" type="ORF">GCM10022262_41410</name>
</gene>
<evidence type="ECO:0000256" key="1">
    <source>
        <dbReference type="SAM" id="MobiDB-lite"/>
    </source>
</evidence>
<dbReference type="Pfam" id="PF13828">
    <property type="entry name" value="DUF4190"/>
    <property type="match status" value="1"/>
</dbReference>
<feature type="transmembrane region" description="Helical" evidence="2">
    <location>
        <begin position="139"/>
        <end position="164"/>
    </location>
</feature>
<dbReference type="InterPro" id="IPR025241">
    <property type="entry name" value="DUF4190"/>
</dbReference>
<keyword evidence="2" id="KW-0812">Transmembrane</keyword>
<name>A0ABP6UML1_9MICO</name>
<evidence type="ECO:0000259" key="3">
    <source>
        <dbReference type="Pfam" id="PF13828"/>
    </source>
</evidence>
<dbReference type="EMBL" id="BAABBA010000043">
    <property type="protein sequence ID" value="GAA3513269.1"/>
    <property type="molecule type" value="Genomic_DNA"/>
</dbReference>
<keyword evidence="2" id="KW-1133">Transmembrane helix</keyword>
<accession>A0ABP6UML1</accession>
<comment type="caution">
    <text evidence="4">The sequence shown here is derived from an EMBL/GenBank/DDBJ whole genome shotgun (WGS) entry which is preliminary data.</text>
</comment>
<sequence length="167" mass="16703">MGKDDARPGQPGAARPENPFAPPAARPAPVPRAYPSDYAAAPAPGAGPSPYPSPTSAPPASQRQDDGAPLVFPGSEGVDHRAVLSGPGYTSAVVRNDPLAVAALVLGVLAVVPGVGVPAVVCGHLALRRHDGYAGGRGLAVAGLALGYTLTALWVLLVLAIWGLRTA</sequence>
<feature type="compositionally biased region" description="Pro residues" evidence="1">
    <location>
        <begin position="19"/>
        <end position="32"/>
    </location>
</feature>
<feature type="compositionally biased region" description="Pro residues" evidence="1">
    <location>
        <begin position="45"/>
        <end position="57"/>
    </location>
</feature>
<keyword evidence="2" id="KW-0472">Membrane</keyword>
<evidence type="ECO:0000313" key="4">
    <source>
        <dbReference type="EMBL" id="GAA3513269.1"/>
    </source>
</evidence>
<keyword evidence="5" id="KW-1185">Reference proteome</keyword>
<evidence type="ECO:0000256" key="2">
    <source>
        <dbReference type="SAM" id="Phobius"/>
    </source>
</evidence>
<reference evidence="5" key="1">
    <citation type="journal article" date="2019" name="Int. J. Syst. Evol. Microbiol.">
        <title>The Global Catalogue of Microorganisms (GCM) 10K type strain sequencing project: providing services to taxonomists for standard genome sequencing and annotation.</title>
        <authorList>
            <consortium name="The Broad Institute Genomics Platform"/>
            <consortium name="The Broad Institute Genome Sequencing Center for Infectious Disease"/>
            <person name="Wu L."/>
            <person name="Ma J."/>
        </authorList>
    </citation>
    <scope>NUCLEOTIDE SEQUENCE [LARGE SCALE GENOMIC DNA]</scope>
    <source>
        <strain evidence="5">JCM 17459</strain>
    </source>
</reference>
<organism evidence="4 5">
    <name type="scientific">Georgenia daeguensis</name>
    <dbReference type="NCBI Taxonomy" id="908355"/>
    <lineage>
        <taxon>Bacteria</taxon>
        <taxon>Bacillati</taxon>
        <taxon>Actinomycetota</taxon>
        <taxon>Actinomycetes</taxon>
        <taxon>Micrococcales</taxon>
        <taxon>Bogoriellaceae</taxon>
        <taxon>Georgenia</taxon>
    </lineage>
</organism>
<dbReference type="Proteomes" id="UP001499841">
    <property type="component" value="Unassembled WGS sequence"/>
</dbReference>
<feature type="compositionally biased region" description="Low complexity" evidence="1">
    <location>
        <begin position="33"/>
        <end position="44"/>
    </location>
</feature>
<evidence type="ECO:0000313" key="5">
    <source>
        <dbReference type="Proteomes" id="UP001499841"/>
    </source>
</evidence>
<feature type="transmembrane region" description="Helical" evidence="2">
    <location>
        <begin position="99"/>
        <end position="127"/>
    </location>
</feature>
<feature type="region of interest" description="Disordered" evidence="1">
    <location>
        <begin position="1"/>
        <end position="74"/>
    </location>
</feature>
<protein>
    <recommendedName>
        <fullName evidence="3">DUF4190 domain-containing protein</fullName>
    </recommendedName>
</protein>
<dbReference type="RefSeq" id="WP_345045503.1">
    <property type="nucleotide sequence ID" value="NZ_BAABBA010000043.1"/>
</dbReference>
<feature type="domain" description="DUF4190" evidence="3">
    <location>
        <begin position="99"/>
        <end position="157"/>
    </location>
</feature>